<protein>
    <submittedName>
        <fullName evidence="2">RNA-directed DNA polymerase from mobile element jockey</fullName>
    </submittedName>
</protein>
<evidence type="ECO:0000313" key="2">
    <source>
        <dbReference type="EMBL" id="OMJ16977.1"/>
    </source>
</evidence>
<dbReference type="SUPFAM" id="SSF56672">
    <property type="entry name" value="DNA/RNA polymerases"/>
    <property type="match status" value="1"/>
</dbReference>
<comment type="caution">
    <text evidence="2">The sequence shown here is derived from an EMBL/GenBank/DDBJ whole genome shotgun (WGS) entry which is preliminary data.</text>
</comment>
<dbReference type="InterPro" id="IPR000477">
    <property type="entry name" value="RT_dom"/>
</dbReference>
<proteinExistence type="predicted"/>
<gene>
    <name evidence="2" type="ORF">AYI70_g6265</name>
</gene>
<feature type="non-terminal residue" evidence="2">
    <location>
        <position position="519"/>
    </location>
</feature>
<dbReference type="PANTHER" id="PTHR47027:SF20">
    <property type="entry name" value="REVERSE TRANSCRIPTASE-LIKE PROTEIN WITH RNA-DIRECTED DNA POLYMERASE DOMAIN"/>
    <property type="match status" value="1"/>
</dbReference>
<keyword evidence="2" id="KW-0695">RNA-directed DNA polymerase</keyword>
<dbReference type="InterPro" id="IPR043502">
    <property type="entry name" value="DNA/RNA_pol_sf"/>
</dbReference>
<dbReference type="Proteomes" id="UP000187283">
    <property type="component" value="Unassembled WGS sequence"/>
</dbReference>
<keyword evidence="3" id="KW-1185">Reference proteome</keyword>
<dbReference type="PROSITE" id="PS50878">
    <property type="entry name" value="RT_POL"/>
    <property type="match status" value="1"/>
</dbReference>
<dbReference type="PANTHER" id="PTHR47027">
    <property type="entry name" value="REVERSE TRANSCRIPTASE DOMAIN-CONTAINING PROTEIN"/>
    <property type="match status" value="1"/>
</dbReference>
<accession>A0A1R1XQP6</accession>
<sequence length="519" mass="57544">MDTPASKKITLKLGTGFQHAKVTNSTGSRYNKSTVGRMIDHIYYAGLSSGPNWCTANRFLDLSDHMPIAAQWKLDALEVPAKKSKINAKKLLLAENNFVSHNRFTVLADTEMDLNEHCAGLIDTVWDQSARLEQRFEISFELKKSNTGKSFQSIADGPVYDKNKNLITEKHEKTKIWTNHFGELAKDTTGNSRCADNTVVWADITDALADTPNNKAPGADGVPSELLSRDNDAPKIAVRIGNEVFNPTEYLCGVRQGCPASPILFDFYINDIFKGVRGVRVPGLTSRIPGLLFADDAVLLVESSADLQVALDTITEWSGTWEMAVNASKCGIMTISGELTTDMTLQGQKVDSTDQYIYLGYIMNSKWDVSGTIKNNKNKVRKSIFAVYSFLRRSDVLTALKTKFINSVLMPIGCYGGETFGMSEARCKPIQSEIDKVIRMVANVGKSAAMERIRDELGITSVFMRTSTARERAYHKCPTSKTWIADLIKSPMKARMATWVTGSARWIKKFCSQDSNGQT</sequence>
<dbReference type="OrthoDB" id="410104at2759"/>
<dbReference type="EMBL" id="LSSN01002172">
    <property type="protein sequence ID" value="OMJ16977.1"/>
    <property type="molecule type" value="Genomic_DNA"/>
</dbReference>
<name>A0A1R1XQP6_9FUNG</name>
<evidence type="ECO:0000313" key="3">
    <source>
        <dbReference type="Proteomes" id="UP000187283"/>
    </source>
</evidence>
<organism evidence="2 3">
    <name type="scientific">Smittium culicis</name>
    <dbReference type="NCBI Taxonomy" id="133412"/>
    <lineage>
        <taxon>Eukaryota</taxon>
        <taxon>Fungi</taxon>
        <taxon>Fungi incertae sedis</taxon>
        <taxon>Zoopagomycota</taxon>
        <taxon>Kickxellomycotina</taxon>
        <taxon>Harpellomycetes</taxon>
        <taxon>Harpellales</taxon>
        <taxon>Legeriomycetaceae</taxon>
        <taxon>Smittium</taxon>
    </lineage>
</organism>
<dbReference type="AlphaFoldDB" id="A0A1R1XQP6"/>
<keyword evidence="2" id="KW-0808">Transferase</keyword>
<reference evidence="2 3" key="1">
    <citation type="submission" date="2017-01" db="EMBL/GenBank/DDBJ databases">
        <authorList>
            <person name="Mah S.A."/>
            <person name="Swanson W.J."/>
            <person name="Moy G.W."/>
            <person name="Vacquier V.D."/>
        </authorList>
    </citation>
    <scope>NUCLEOTIDE SEQUENCE [LARGE SCALE GENOMIC DNA]</scope>
    <source>
        <strain evidence="2 3">GSMNP</strain>
    </source>
</reference>
<feature type="domain" description="Reverse transcriptase" evidence="1">
    <location>
        <begin position="1"/>
        <end position="363"/>
    </location>
</feature>
<evidence type="ECO:0000259" key="1">
    <source>
        <dbReference type="PROSITE" id="PS50878"/>
    </source>
</evidence>
<dbReference type="GO" id="GO:0003964">
    <property type="term" value="F:RNA-directed DNA polymerase activity"/>
    <property type="evidence" value="ECO:0007669"/>
    <property type="project" value="UniProtKB-KW"/>
</dbReference>
<dbReference type="Pfam" id="PF00078">
    <property type="entry name" value="RVT_1"/>
    <property type="match status" value="1"/>
</dbReference>
<keyword evidence="2" id="KW-0548">Nucleotidyltransferase</keyword>